<dbReference type="Gene3D" id="3.40.50.300">
    <property type="entry name" value="P-loop containing nucleotide triphosphate hydrolases"/>
    <property type="match status" value="1"/>
</dbReference>
<geneLocation type="plasmid" evidence="2">
    <name>pSF07202</name>
</geneLocation>
<dbReference type="PROSITE" id="PS50837">
    <property type="entry name" value="NACHT"/>
    <property type="match status" value="1"/>
</dbReference>
<dbReference type="EMBL" id="KJ201886">
    <property type="protein sequence ID" value="AJQ17356.1"/>
    <property type="molecule type" value="Genomic_DNA"/>
</dbReference>
<evidence type="ECO:0000313" key="2">
    <source>
        <dbReference type="EMBL" id="AJQ17356.1"/>
    </source>
</evidence>
<organism evidence="2">
    <name type="scientific">Shigella flexneri 4c</name>
    <dbReference type="NCBI Taxonomy" id="1617964"/>
    <lineage>
        <taxon>Bacteria</taxon>
        <taxon>Pseudomonadati</taxon>
        <taxon>Pseudomonadota</taxon>
        <taxon>Gammaproteobacteria</taxon>
        <taxon>Enterobacterales</taxon>
        <taxon>Enterobacteriaceae</taxon>
        <taxon>Shigella</taxon>
    </lineage>
</organism>
<dbReference type="SUPFAM" id="SSF52540">
    <property type="entry name" value="P-loop containing nucleoside triphosphate hydrolases"/>
    <property type="match status" value="1"/>
</dbReference>
<feature type="domain" description="NACHT" evidence="1">
    <location>
        <begin position="103"/>
        <end position="214"/>
    </location>
</feature>
<dbReference type="AlphaFoldDB" id="A0A0C5PXN2"/>
<dbReference type="InterPro" id="IPR027417">
    <property type="entry name" value="P-loop_NTPase"/>
</dbReference>
<accession>A0A0C5PXN2</accession>
<dbReference type="PANTHER" id="PTHR46312:SF2">
    <property type="entry name" value="NUCLEOTIDE-BINDING OLIGOMERIZATION DOMAIN-CONTAINING PROTEIN 2-LIKE"/>
    <property type="match status" value="1"/>
</dbReference>
<keyword evidence="2" id="KW-0614">Plasmid</keyword>
<reference evidence="2" key="1">
    <citation type="submission" date="2014-01" db="EMBL/GenBank/DDBJ databases">
        <title>The resistance and spreading mechanisms of plasmid-mediated fluoroquinolone resistance genes.</title>
        <authorList>
            <person name="Pu X.-Y."/>
            <person name="Pan J.-C."/>
            <person name="Zhang W."/>
            <person name="Chen H."/>
            <person name="Zhu C."/>
        </authorList>
    </citation>
    <scope>NUCLEOTIDE SEQUENCE</scope>
    <source>
        <strain evidence="2">072</strain>
        <plasmid evidence="2">pSF07202</plasmid>
    </source>
</reference>
<dbReference type="InterPro" id="IPR007111">
    <property type="entry name" value="NACHT_NTPase"/>
</dbReference>
<dbReference type="RefSeq" id="WP_024127758.1">
    <property type="nucleotide sequence ID" value="NZ_CP020341.1"/>
</dbReference>
<protein>
    <recommendedName>
        <fullName evidence="1">NACHT domain-containing protein</fullName>
    </recommendedName>
</protein>
<dbReference type="PANTHER" id="PTHR46312">
    <property type="entry name" value="NACHT DOMAIN-CONTAINING PROTEIN"/>
    <property type="match status" value="1"/>
</dbReference>
<dbReference type="Pfam" id="PF05729">
    <property type="entry name" value="NACHT"/>
    <property type="match status" value="1"/>
</dbReference>
<evidence type="ECO:0000259" key="1">
    <source>
        <dbReference type="PROSITE" id="PS50837"/>
    </source>
</evidence>
<proteinExistence type="predicted"/>
<name>A0A0C5PXN2_SHIFL</name>
<sequence length="634" mass="73168">MDPITAEILRIGISESAKLIFQKVLSKNWMKEYTGGRSIVEQLLSLDIQSDYIVKHISRAMKMRTIHSSENDVMLNSIYHPLTIHREGKNIKVDDKFLLSDNNITNIIGFAGQGKSTILRKILLESIKNGDKIPFFMELRKIEAKGIENSLLSIIEELGIKTDKKSLNSLLSSGNILLLLDGFDEISSKMRMDILSEIISLNRRHGVQIITTSRGGTEICTESNIINYTVNKIKRSDIMSMLKKLSESQEVEEDTLQQIFHMLKGNTSLVETMNCPLLVTLFYICYPHLDSIPDSATEFYSKLFTTLYFRHDKVKNYKRERKSDIPPPEAFNVFCALCFKSIYDNKQDFTELSLFEYTKQSLALCGANEARPEDIAYDFVDITCLIQRDGYDRYVFLHKSIQEYHAAEYVKSLSLEKKRQFMGAILESIQNEPKLSATARYLYEIDKENTYELICKPLCERYGIDKYKDNEEFYVEKLYTELMEGVVYQLHSFPDNVKKEELSSEEIFHRGISSIGPFNSSISPLFIFSSHYKGEQINLYTDLLIKEAIKKEYLEALFNMSGIIYSIDSIEPDNKLTKKMYYAKLSDVVDRLNKKEYIKKMIMEITSALHYDVFSSNKALIERKNNALSDIFGL</sequence>
<gene>
    <name evidence="2" type="ORF">pSF07202_039</name>
</gene>